<evidence type="ECO:0000256" key="2">
    <source>
        <dbReference type="SAM" id="MobiDB-lite"/>
    </source>
</evidence>
<feature type="region of interest" description="Disordered" evidence="2">
    <location>
        <begin position="1"/>
        <end position="42"/>
    </location>
</feature>
<evidence type="ECO:0000256" key="1">
    <source>
        <dbReference type="ARBA" id="ARBA00010552"/>
    </source>
</evidence>
<dbReference type="Gene3D" id="3.30.1330.40">
    <property type="entry name" value="RutC-like"/>
    <property type="match status" value="1"/>
</dbReference>
<reference evidence="3 4" key="1">
    <citation type="submission" date="2019-09" db="EMBL/GenBank/DDBJ databases">
        <title>Segnochrobactrum spirostomi gen. nov., sp. nov., isolated from the ciliate Spirostomum cf. yagiui and description of a novel family, Segnochrobactraceae fam. nov. within the order Rhizobiales of the class Alphaproteobacteria.</title>
        <authorList>
            <person name="Akter S."/>
            <person name="Shazib S.U.A."/>
            <person name="Shin M.K."/>
        </authorList>
    </citation>
    <scope>NUCLEOTIDE SEQUENCE [LARGE SCALE GENOMIC DNA]</scope>
    <source>
        <strain evidence="3 4">Sp-1</strain>
    </source>
</reference>
<dbReference type="AlphaFoldDB" id="A0A6A7Y4F0"/>
<name>A0A6A7Y4F0_9HYPH</name>
<dbReference type="EMBL" id="VWNA01000001">
    <property type="protein sequence ID" value="MQT12622.1"/>
    <property type="molecule type" value="Genomic_DNA"/>
</dbReference>
<keyword evidence="4" id="KW-1185">Reference proteome</keyword>
<comment type="similarity">
    <text evidence="1">Belongs to the RutC family.</text>
</comment>
<sequence length="161" mass="17098">MELSKSDTPQTAGAALNGHRDTAPGVAAGSPHQVLQPPGWPRPKGYSNGIAAEGRFVVTGGVVGWDEAGRFPPAFVDQARQAFENIRAILAEAGAGPEHLVRLTWYVTDIDEYLADPRGLGAAYRDVFGRIFPAMAAVQVVRLVEPAAKIEIEATAVLPLE</sequence>
<dbReference type="Pfam" id="PF01042">
    <property type="entry name" value="Ribonuc_L-PSP"/>
    <property type="match status" value="1"/>
</dbReference>
<organism evidence="3 4">
    <name type="scientific">Segnochrobactrum spirostomi</name>
    <dbReference type="NCBI Taxonomy" id="2608987"/>
    <lineage>
        <taxon>Bacteria</taxon>
        <taxon>Pseudomonadati</taxon>
        <taxon>Pseudomonadota</taxon>
        <taxon>Alphaproteobacteria</taxon>
        <taxon>Hyphomicrobiales</taxon>
        <taxon>Segnochrobactraceae</taxon>
        <taxon>Segnochrobactrum</taxon>
    </lineage>
</organism>
<dbReference type="PANTHER" id="PTHR11803">
    <property type="entry name" value="2-IMINOBUTANOATE/2-IMINOPROPANOATE DEAMINASE RIDA"/>
    <property type="match status" value="1"/>
</dbReference>
<comment type="caution">
    <text evidence="3">The sequence shown here is derived from an EMBL/GenBank/DDBJ whole genome shotgun (WGS) entry which is preliminary data.</text>
</comment>
<accession>A0A6A7Y4F0</accession>
<dbReference type="CDD" id="cd00448">
    <property type="entry name" value="YjgF_YER057c_UK114_family"/>
    <property type="match status" value="1"/>
</dbReference>
<dbReference type="InterPro" id="IPR006175">
    <property type="entry name" value="YjgF/YER057c/UK114"/>
</dbReference>
<gene>
    <name evidence="3" type="ORF">F0357_08130</name>
</gene>
<dbReference type="GO" id="GO:0019239">
    <property type="term" value="F:deaminase activity"/>
    <property type="evidence" value="ECO:0007669"/>
    <property type="project" value="TreeGrafter"/>
</dbReference>
<feature type="compositionally biased region" description="Polar residues" evidence="2">
    <location>
        <begin position="1"/>
        <end position="11"/>
    </location>
</feature>
<dbReference type="PANTHER" id="PTHR11803:SF58">
    <property type="entry name" value="PROTEIN HMF1-RELATED"/>
    <property type="match status" value="1"/>
</dbReference>
<evidence type="ECO:0000313" key="4">
    <source>
        <dbReference type="Proteomes" id="UP000332515"/>
    </source>
</evidence>
<dbReference type="Proteomes" id="UP000332515">
    <property type="component" value="Unassembled WGS sequence"/>
</dbReference>
<proteinExistence type="inferred from homology"/>
<protein>
    <submittedName>
        <fullName evidence="3">RidA family protein</fullName>
    </submittedName>
</protein>
<dbReference type="RefSeq" id="WP_153479865.1">
    <property type="nucleotide sequence ID" value="NZ_VWNA01000001.1"/>
</dbReference>
<dbReference type="SUPFAM" id="SSF55298">
    <property type="entry name" value="YjgF-like"/>
    <property type="match status" value="1"/>
</dbReference>
<dbReference type="InterPro" id="IPR035959">
    <property type="entry name" value="RutC-like_sf"/>
</dbReference>
<dbReference type="GO" id="GO:0005829">
    <property type="term" value="C:cytosol"/>
    <property type="evidence" value="ECO:0007669"/>
    <property type="project" value="TreeGrafter"/>
</dbReference>
<evidence type="ECO:0000313" key="3">
    <source>
        <dbReference type="EMBL" id="MQT12622.1"/>
    </source>
</evidence>